<accession>A0A9P4UFL9</accession>
<keyword evidence="2" id="KW-1133">Transmembrane helix</keyword>
<keyword evidence="2" id="KW-0812">Transmembrane</keyword>
<keyword evidence="2" id="KW-0472">Membrane</keyword>
<protein>
    <submittedName>
        <fullName evidence="3">Uncharacterized protein</fullName>
    </submittedName>
</protein>
<dbReference type="AlphaFoldDB" id="A0A9P4UFL9"/>
<feature type="region of interest" description="Disordered" evidence="1">
    <location>
        <begin position="1"/>
        <end position="29"/>
    </location>
</feature>
<gene>
    <name evidence="3" type="ORF">P171DRAFT_470364</name>
</gene>
<proteinExistence type="predicted"/>
<dbReference type="Proteomes" id="UP000799764">
    <property type="component" value="Unassembled WGS sequence"/>
</dbReference>
<dbReference type="EMBL" id="MU001495">
    <property type="protein sequence ID" value="KAF2448671.1"/>
    <property type="molecule type" value="Genomic_DNA"/>
</dbReference>
<evidence type="ECO:0000256" key="2">
    <source>
        <dbReference type="SAM" id="Phobius"/>
    </source>
</evidence>
<keyword evidence="4" id="KW-1185">Reference proteome</keyword>
<reference evidence="3" key="1">
    <citation type="journal article" date="2020" name="Stud. Mycol.">
        <title>101 Dothideomycetes genomes: a test case for predicting lifestyles and emergence of pathogens.</title>
        <authorList>
            <person name="Haridas S."/>
            <person name="Albert R."/>
            <person name="Binder M."/>
            <person name="Bloem J."/>
            <person name="Labutti K."/>
            <person name="Salamov A."/>
            <person name="Andreopoulos B."/>
            <person name="Baker S."/>
            <person name="Barry K."/>
            <person name="Bills G."/>
            <person name="Bluhm B."/>
            <person name="Cannon C."/>
            <person name="Castanera R."/>
            <person name="Culley D."/>
            <person name="Daum C."/>
            <person name="Ezra D."/>
            <person name="Gonzalez J."/>
            <person name="Henrissat B."/>
            <person name="Kuo A."/>
            <person name="Liang C."/>
            <person name="Lipzen A."/>
            <person name="Lutzoni F."/>
            <person name="Magnuson J."/>
            <person name="Mondo S."/>
            <person name="Nolan M."/>
            <person name="Ohm R."/>
            <person name="Pangilinan J."/>
            <person name="Park H.-J."/>
            <person name="Ramirez L."/>
            <person name="Alfaro M."/>
            <person name="Sun H."/>
            <person name="Tritt A."/>
            <person name="Yoshinaga Y."/>
            <person name="Zwiers L.-H."/>
            <person name="Turgeon B."/>
            <person name="Goodwin S."/>
            <person name="Spatafora J."/>
            <person name="Crous P."/>
            <person name="Grigoriev I."/>
        </authorList>
    </citation>
    <scope>NUCLEOTIDE SEQUENCE</scope>
    <source>
        <strain evidence="3">CBS 690.94</strain>
    </source>
</reference>
<organism evidence="3 4">
    <name type="scientific">Karstenula rhodostoma CBS 690.94</name>
    <dbReference type="NCBI Taxonomy" id="1392251"/>
    <lineage>
        <taxon>Eukaryota</taxon>
        <taxon>Fungi</taxon>
        <taxon>Dikarya</taxon>
        <taxon>Ascomycota</taxon>
        <taxon>Pezizomycotina</taxon>
        <taxon>Dothideomycetes</taxon>
        <taxon>Pleosporomycetidae</taxon>
        <taxon>Pleosporales</taxon>
        <taxon>Massarineae</taxon>
        <taxon>Didymosphaeriaceae</taxon>
        <taxon>Karstenula</taxon>
    </lineage>
</organism>
<feature type="compositionally biased region" description="Low complexity" evidence="1">
    <location>
        <begin position="1"/>
        <end position="28"/>
    </location>
</feature>
<feature type="transmembrane region" description="Helical" evidence="2">
    <location>
        <begin position="178"/>
        <end position="206"/>
    </location>
</feature>
<evidence type="ECO:0000313" key="3">
    <source>
        <dbReference type="EMBL" id="KAF2448671.1"/>
    </source>
</evidence>
<sequence length="317" mass="34927">MPRNSGSVSPSSCPPSSTHSHSHSPMKSLHSNIRTEPIHPRFLASIHLLLSHIAKTQHPTPSIMSMPTPATFPCAICSTHHPLLDNLPTGDSAHKPHCLFCATHTLYRTIIPASSAPRPTPEQTEKNNIIKTRKIVLSTIIPVAILAYFAFRGQLRFWPGIASGGGGGGERKKWQGRALRILLCIAGLAPCGFLLGFAVSVAYYTYFCLKKKRAKKHASHRKAASPSPDVPLEERPLAELRYRDLREMSEPIRIVVTPPESPPMRANRMSRVLSAVSGLRGGYDGRGYNGRGVRRESFRLEEMGGRTRRPGTEWPAL</sequence>
<name>A0A9P4UFL9_9PLEO</name>
<dbReference type="OrthoDB" id="3790356at2759"/>
<feature type="transmembrane region" description="Helical" evidence="2">
    <location>
        <begin position="135"/>
        <end position="151"/>
    </location>
</feature>
<evidence type="ECO:0000256" key="1">
    <source>
        <dbReference type="SAM" id="MobiDB-lite"/>
    </source>
</evidence>
<comment type="caution">
    <text evidence="3">The sequence shown here is derived from an EMBL/GenBank/DDBJ whole genome shotgun (WGS) entry which is preliminary data.</text>
</comment>
<evidence type="ECO:0000313" key="4">
    <source>
        <dbReference type="Proteomes" id="UP000799764"/>
    </source>
</evidence>